<dbReference type="Gene3D" id="3.20.20.100">
    <property type="entry name" value="NADP-dependent oxidoreductase domain"/>
    <property type="match status" value="1"/>
</dbReference>
<proteinExistence type="predicted"/>
<dbReference type="InterPro" id="IPR036812">
    <property type="entry name" value="NAD(P)_OxRdtase_dom_sf"/>
</dbReference>
<dbReference type="PANTHER" id="PTHR43312">
    <property type="entry name" value="D-THREO-ALDOSE 1-DEHYDROGENASE"/>
    <property type="match status" value="1"/>
</dbReference>
<sequence length="323" mass="34857">MQLRDFGRTGLRVTPLGLGLAALGRPGYLNLGHGQDFQAGRTPDDLRARTFEVLDAAWAGGIRFLDAARSYGQAEVFLGAWLRERRVPAQAAVLESKWGYTYTAGWQVQAEQHEVKQHSLATLERQWPETEQALGRLPDAYLIHSATLESGVLQDRLVLERLARLRAGGLRVGLSLSGPGQAETLRRALELRVEGEPLFQVVQATWNLLEPSAGAALSEAHEAGWGVVIKEALANGRLTARGPQLPAALAEACRELDSTPDALALAAALQQPFVHTVLSGAASVEQLASNLRAVGLARLPGGLETLAEPPAHYWQTRAGLPWT</sequence>
<organism evidence="2">
    <name type="scientific">Deinococcus sonorensis KR-87</name>
    <dbReference type="NCBI Taxonomy" id="694439"/>
    <lineage>
        <taxon>Bacteria</taxon>
        <taxon>Thermotogati</taxon>
        <taxon>Deinococcota</taxon>
        <taxon>Deinococci</taxon>
        <taxon>Deinococcales</taxon>
        <taxon>Deinococcaceae</taxon>
        <taxon>Deinococcus</taxon>
    </lineage>
</organism>
<dbReference type="KEGG" id="dsc:ABOD76_05830"/>
<dbReference type="Pfam" id="PF00248">
    <property type="entry name" value="Aldo_ket_red"/>
    <property type="match status" value="1"/>
</dbReference>
<feature type="domain" description="NADP-dependent oxidoreductase" evidence="1">
    <location>
        <begin position="40"/>
        <end position="294"/>
    </location>
</feature>
<dbReference type="SUPFAM" id="SSF51430">
    <property type="entry name" value="NAD(P)-linked oxidoreductase"/>
    <property type="match status" value="1"/>
</dbReference>
<dbReference type="EMBL" id="CP158299">
    <property type="protein sequence ID" value="XBV85821.1"/>
    <property type="molecule type" value="Genomic_DNA"/>
</dbReference>
<reference evidence="2" key="1">
    <citation type="submission" date="2024-06" db="EMBL/GenBank/DDBJ databases">
        <title>Draft Genome Sequence of Deinococcus sonorensis Type Strain KR-87, a Biofilm Producing Representative of the Genus Deinococcus.</title>
        <authorList>
            <person name="Boren L.S."/>
            <person name="Grosso R.A."/>
            <person name="Hugenberg-Cox A.N."/>
            <person name="Hill J.T.E."/>
            <person name="Albert C.M."/>
            <person name="Tuohy J.M."/>
        </authorList>
    </citation>
    <scope>NUCLEOTIDE SEQUENCE</scope>
    <source>
        <strain evidence="2">KR-87</strain>
    </source>
</reference>
<dbReference type="InterPro" id="IPR023210">
    <property type="entry name" value="NADP_OxRdtase_dom"/>
</dbReference>
<accession>A0AAU7UBI1</accession>
<protein>
    <submittedName>
        <fullName evidence="2">Aldo/keto reductase</fullName>
    </submittedName>
</protein>
<evidence type="ECO:0000259" key="1">
    <source>
        <dbReference type="Pfam" id="PF00248"/>
    </source>
</evidence>
<gene>
    <name evidence="2" type="ORF">ABOD76_05830</name>
</gene>
<dbReference type="CDD" id="cd19098">
    <property type="entry name" value="AKR_unchar"/>
    <property type="match status" value="1"/>
</dbReference>
<dbReference type="RefSeq" id="WP_350243864.1">
    <property type="nucleotide sequence ID" value="NZ_CP158299.1"/>
</dbReference>
<evidence type="ECO:0000313" key="2">
    <source>
        <dbReference type="EMBL" id="XBV85821.1"/>
    </source>
</evidence>
<dbReference type="InterPro" id="IPR053135">
    <property type="entry name" value="AKR2_Oxidoreductase"/>
</dbReference>
<dbReference type="AlphaFoldDB" id="A0AAU7UBI1"/>
<dbReference type="PANTHER" id="PTHR43312:SF1">
    <property type="entry name" value="NADP-DEPENDENT OXIDOREDUCTASE DOMAIN-CONTAINING PROTEIN"/>
    <property type="match status" value="1"/>
</dbReference>
<name>A0AAU7UBI1_9DEIO</name>